<feature type="compositionally biased region" description="Gly residues" evidence="1">
    <location>
        <begin position="156"/>
        <end position="166"/>
    </location>
</feature>
<feature type="non-terminal residue" evidence="2">
    <location>
        <position position="1"/>
    </location>
</feature>
<gene>
    <name evidence="2" type="ORF">Agub_g361</name>
</gene>
<dbReference type="EMBL" id="BMAR01000001">
    <property type="protein sequence ID" value="GFR39862.1"/>
    <property type="molecule type" value="Genomic_DNA"/>
</dbReference>
<feature type="region of interest" description="Disordered" evidence="1">
    <location>
        <begin position="130"/>
        <end position="166"/>
    </location>
</feature>
<reference evidence="2 3" key="1">
    <citation type="journal article" date="2021" name="Sci. Rep.">
        <title>Genome sequencing of the multicellular alga Astrephomene provides insights into convergent evolution of germ-soma differentiation.</title>
        <authorList>
            <person name="Yamashita S."/>
            <person name="Yamamoto K."/>
            <person name="Matsuzaki R."/>
            <person name="Suzuki S."/>
            <person name="Yamaguchi H."/>
            <person name="Hirooka S."/>
            <person name="Minakuchi Y."/>
            <person name="Miyagishima S."/>
            <person name="Kawachi M."/>
            <person name="Toyoda A."/>
            <person name="Nozaki H."/>
        </authorList>
    </citation>
    <scope>NUCLEOTIDE SEQUENCE [LARGE SCALE GENOMIC DNA]</scope>
    <source>
        <strain evidence="2 3">NIES-4017</strain>
    </source>
</reference>
<evidence type="ECO:0000256" key="1">
    <source>
        <dbReference type="SAM" id="MobiDB-lite"/>
    </source>
</evidence>
<feature type="compositionally biased region" description="Low complexity" evidence="1">
    <location>
        <begin position="62"/>
        <end position="78"/>
    </location>
</feature>
<accession>A0AAD3HGE0</accession>
<name>A0AAD3HGE0_9CHLO</name>
<proteinExistence type="predicted"/>
<keyword evidence="3" id="KW-1185">Reference proteome</keyword>
<feature type="non-terminal residue" evidence="2">
    <location>
        <position position="205"/>
    </location>
</feature>
<evidence type="ECO:0000313" key="2">
    <source>
        <dbReference type="EMBL" id="GFR39862.1"/>
    </source>
</evidence>
<dbReference type="AlphaFoldDB" id="A0AAD3HGE0"/>
<dbReference type="Proteomes" id="UP001054857">
    <property type="component" value="Unassembled WGS sequence"/>
</dbReference>
<feature type="region of interest" description="Disordered" evidence="1">
    <location>
        <begin position="1"/>
        <end position="78"/>
    </location>
</feature>
<feature type="compositionally biased region" description="Pro residues" evidence="1">
    <location>
        <begin position="135"/>
        <end position="144"/>
    </location>
</feature>
<feature type="compositionally biased region" description="Low complexity" evidence="1">
    <location>
        <begin position="32"/>
        <end position="53"/>
    </location>
</feature>
<protein>
    <submittedName>
        <fullName evidence="2">Uncharacterized protein</fullName>
    </submittedName>
</protein>
<evidence type="ECO:0000313" key="3">
    <source>
        <dbReference type="Proteomes" id="UP001054857"/>
    </source>
</evidence>
<sequence>QQQLALAGTSAGTPNASMPRPLGTWLPDAMWSAATAGAPPASGSTAPPWHVLLPQPPPHPTAAPSCQPHATAGPSAAAAAGAPRATALAPPALLCCSAQEAVAHGRAQLQLQATLFQLLLEGMWAAPLLPRHRPQLPPPPPQQPPRHRQGAALTGARGGSSGAGGRQGAEEVVWERWLAQCRLAHLLLFKGAWNRLCSVVELQEE</sequence>
<comment type="caution">
    <text evidence="2">The sequence shown here is derived from an EMBL/GenBank/DDBJ whole genome shotgun (WGS) entry which is preliminary data.</text>
</comment>
<organism evidence="2 3">
    <name type="scientific">Astrephomene gubernaculifera</name>
    <dbReference type="NCBI Taxonomy" id="47775"/>
    <lineage>
        <taxon>Eukaryota</taxon>
        <taxon>Viridiplantae</taxon>
        <taxon>Chlorophyta</taxon>
        <taxon>core chlorophytes</taxon>
        <taxon>Chlorophyceae</taxon>
        <taxon>CS clade</taxon>
        <taxon>Chlamydomonadales</taxon>
        <taxon>Astrephomenaceae</taxon>
        <taxon>Astrephomene</taxon>
    </lineage>
</organism>
<feature type="compositionally biased region" description="Polar residues" evidence="1">
    <location>
        <begin position="1"/>
        <end position="16"/>
    </location>
</feature>